<evidence type="ECO:0000256" key="1">
    <source>
        <dbReference type="SAM" id="MobiDB-lite"/>
    </source>
</evidence>
<evidence type="ECO:0000313" key="2">
    <source>
        <dbReference type="EMBL" id="EMI54313.1"/>
    </source>
</evidence>
<feature type="region of interest" description="Disordered" evidence="1">
    <location>
        <begin position="1"/>
        <end position="21"/>
    </location>
</feature>
<dbReference type="Proteomes" id="UP000011885">
    <property type="component" value="Unassembled WGS sequence"/>
</dbReference>
<dbReference type="PATRIC" id="fig|1263870.3.peg.4476"/>
<dbReference type="EMBL" id="ANOH01000283">
    <property type="protein sequence ID" value="EMI54313.1"/>
    <property type="molecule type" value="Genomic_DNA"/>
</dbReference>
<proteinExistence type="predicted"/>
<dbReference type="AlphaFoldDB" id="M5UE86"/>
<keyword evidence="3" id="KW-1185">Reference proteome</keyword>
<sequence>MRRLLGDDSSSGLSGKRELNEVSGPGVRTWFVSVRKKISGNDRRRLRTTTASPDHPTVRSSWSAAHIGKLSFQSRKILEREIDLHEADNPYTDDGLGKFSL</sequence>
<evidence type="ECO:0000313" key="3">
    <source>
        <dbReference type="Proteomes" id="UP000011885"/>
    </source>
</evidence>
<accession>M5UE86</accession>
<gene>
    <name evidence="2" type="ORF">RSSM_04229</name>
</gene>
<comment type="caution">
    <text evidence="2">The sequence shown here is derived from an EMBL/GenBank/DDBJ whole genome shotgun (WGS) entry which is preliminary data.</text>
</comment>
<name>M5UE86_9BACT</name>
<protein>
    <submittedName>
        <fullName evidence="2">Uncharacterized protein</fullName>
    </submittedName>
</protein>
<reference evidence="2 3" key="1">
    <citation type="journal article" date="2013" name="Mar. Genomics">
        <title>Expression of sulfatases in Rhodopirellula baltica and the diversity of sulfatases in the genus Rhodopirellula.</title>
        <authorList>
            <person name="Wegner C.E."/>
            <person name="Richter-Heitmann T."/>
            <person name="Klindworth A."/>
            <person name="Klockow C."/>
            <person name="Richter M."/>
            <person name="Achstetter T."/>
            <person name="Glockner F.O."/>
            <person name="Harder J."/>
        </authorList>
    </citation>
    <scope>NUCLEOTIDE SEQUENCE [LARGE SCALE GENOMIC DNA]</scope>
    <source>
        <strain evidence="2 3">SM41</strain>
    </source>
</reference>
<organism evidence="2 3">
    <name type="scientific">Rhodopirellula sallentina SM41</name>
    <dbReference type="NCBI Taxonomy" id="1263870"/>
    <lineage>
        <taxon>Bacteria</taxon>
        <taxon>Pseudomonadati</taxon>
        <taxon>Planctomycetota</taxon>
        <taxon>Planctomycetia</taxon>
        <taxon>Pirellulales</taxon>
        <taxon>Pirellulaceae</taxon>
        <taxon>Rhodopirellula</taxon>
    </lineage>
</organism>